<accession>A0A9X5E933</accession>
<evidence type="ECO:0000313" key="5">
    <source>
        <dbReference type="Proteomes" id="UP000031532"/>
    </source>
</evidence>
<dbReference type="PANTHER" id="PTHR43575:SF1">
    <property type="entry name" value="PROTEIN ABCI7, CHLOROPLASTIC"/>
    <property type="match status" value="1"/>
</dbReference>
<evidence type="ECO:0000313" key="4">
    <source>
        <dbReference type="EMBL" id="NHC37492.1"/>
    </source>
</evidence>
<sequence>MSIQVSPTVTNGSHGNVSGENNYLLELLQQCQKGVETLHVTSLQEIRDRASAIIRQSTLPTTKIEEWRFTDLSALKQIDFQAAVPCGLPEALVAPLTFPEAANSRLVFINGVYASELSAIGDLPKGVVVSNLSGLPAEYRDRIYNYLAKSEGGEEIFTTLNTAGMTDVAVVWISKNVVVETPIHLLFIANSFRTPTINQPRCLVVAETGSSVTLVEDYLNQFNIEEPETSEAEVSETVYFTNAVTEIWLGENAQVRHTRVERESVEAFHIGKTAITQARDSRYTCNAITLGAKLSRHNLDIFQTGEQTETILNGLTMVAGQQTADTHSAIALNYPYGMSRQLHKCIVADKAHTVFNGRVFVAKAAQLTDAGQLNRNLLLSPKARVDTKPQLEIIADNVKCSHGATVSQLEDDEIFYLQSRGINAADAQNLLVNAFAAEIINQLPILSLQQTLLKAVTREATTLNLAD</sequence>
<comment type="similarity">
    <text evidence="1">Belongs to the iron-sulfur cluster assembly SufBD family.</text>
</comment>
<dbReference type="Pfam" id="PF01458">
    <property type="entry name" value="SUFBD_core"/>
    <property type="match status" value="1"/>
</dbReference>
<dbReference type="OrthoDB" id="9768262at2"/>
<dbReference type="InterPro" id="IPR037284">
    <property type="entry name" value="SUF_FeS_clus_asmbl_SufBD_sf"/>
</dbReference>
<feature type="domain" description="SUF system FeS cluster assembly SufBD core" evidence="2">
    <location>
        <begin position="196"/>
        <end position="435"/>
    </location>
</feature>
<comment type="caution">
    <text evidence="4">The sequence shown here is derived from an EMBL/GenBank/DDBJ whole genome shotgun (WGS) entry which is preliminary data.</text>
</comment>
<dbReference type="InterPro" id="IPR055346">
    <property type="entry name" value="Fe-S_cluster_assembly_SufBD"/>
</dbReference>
<keyword evidence="5" id="KW-1185">Reference proteome</keyword>
<dbReference type="GO" id="GO:0016226">
    <property type="term" value="P:iron-sulfur cluster assembly"/>
    <property type="evidence" value="ECO:0007669"/>
    <property type="project" value="InterPro"/>
</dbReference>
<gene>
    <name evidence="4" type="primary">sufD</name>
    <name evidence="4" type="ORF">QH73_0023125</name>
</gene>
<dbReference type="Pfam" id="PF19295">
    <property type="entry name" value="SufBD_N"/>
    <property type="match status" value="1"/>
</dbReference>
<dbReference type="PANTHER" id="PTHR43575">
    <property type="entry name" value="PROTEIN ABCI7, CHLOROPLASTIC"/>
    <property type="match status" value="1"/>
</dbReference>
<reference evidence="4 5" key="1">
    <citation type="journal article" date="2015" name="Genome Announc.">
        <title>Draft Genome Sequence of the Terrestrial Cyanobacterium Scytonema millei VB511283, Isolated from Eastern India.</title>
        <authorList>
            <person name="Sen D."/>
            <person name="Chandrababunaidu M.M."/>
            <person name="Singh D."/>
            <person name="Sanghi N."/>
            <person name="Ghorai A."/>
            <person name="Mishra G.P."/>
            <person name="Madduluri M."/>
            <person name="Adhikary S.P."/>
            <person name="Tripathy S."/>
        </authorList>
    </citation>
    <scope>NUCLEOTIDE SEQUENCE [LARGE SCALE GENOMIC DNA]</scope>
    <source>
        <strain evidence="4 5">VB511283</strain>
    </source>
</reference>
<dbReference type="NCBIfam" id="TIGR01981">
    <property type="entry name" value="sufD"/>
    <property type="match status" value="1"/>
</dbReference>
<dbReference type="InterPro" id="IPR045595">
    <property type="entry name" value="SufBD_N"/>
</dbReference>
<protein>
    <submittedName>
        <fullName evidence="4">Fe-S cluster assembly protein SufD</fullName>
    </submittedName>
</protein>
<dbReference type="InterPro" id="IPR011542">
    <property type="entry name" value="SUF_FeS_clus_asmbl_SufD"/>
</dbReference>
<feature type="domain" description="SUF system FeS cluster assembly SufBD N-terminal" evidence="3">
    <location>
        <begin position="22"/>
        <end position="184"/>
    </location>
</feature>
<dbReference type="SUPFAM" id="SSF101960">
    <property type="entry name" value="Stabilizer of iron transporter SufD"/>
    <property type="match status" value="1"/>
</dbReference>
<dbReference type="RefSeq" id="WP_039714287.1">
    <property type="nucleotide sequence ID" value="NZ_JTJC03000008.1"/>
</dbReference>
<evidence type="ECO:0000259" key="3">
    <source>
        <dbReference type="Pfam" id="PF19295"/>
    </source>
</evidence>
<dbReference type="Proteomes" id="UP000031532">
    <property type="component" value="Unassembled WGS sequence"/>
</dbReference>
<evidence type="ECO:0000256" key="1">
    <source>
        <dbReference type="ARBA" id="ARBA00043967"/>
    </source>
</evidence>
<dbReference type="EMBL" id="JTJC03000008">
    <property type="protein sequence ID" value="NHC37492.1"/>
    <property type="molecule type" value="Genomic_DNA"/>
</dbReference>
<dbReference type="InterPro" id="IPR000825">
    <property type="entry name" value="SUF_FeS_clus_asmbl_SufBD_core"/>
</dbReference>
<dbReference type="AlphaFoldDB" id="A0A9X5E933"/>
<evidence type="ECO:0000259" key="2">
    <source>
        <dbReference type="Pfam" id="PF01458"/>
    </source>
</evidence>
<name>A0A9X5E933_9CYAN</name>
<organism evidence="4 5">
    <name type="scientific">Scytonema millei VB511283</name>
    <dbReference type="NCBI Taxonomy" id="1245923"/>
    <lineage>
        <taxon>Bacteria</taxon>
        <taxon>Bacillati</taxon>
        <taxon>Cyanobacteriota</taxon>
        <taxon>Cyanophyceae</taxon>
        <taxon>Nostocales</taxon>
        <taxon>Scytonemataceae</taxon>
        <taxon>Scytonema</taxon>
    </lineage>
</organism>
<proteinExistence type="inferred from homology"/>